<proteinExistence type="predicted"/>
<name>A0A1B0DBK8_PHLPP</name>
<reference evidence="1" key="1">
    <citation type="submission" date="2022-08" db="UniProtKB">
        <authorList>
            <consortium name="EnsemblMetazoa"/>
        </authorList>
    </citation>
    <scope>IDENTIFICATION</scope>
    <source>
        <strain evidence="1">Israel</strain>
    </source>
</reference>
<accession>A0A1B0DBK8</accession>
<protein>
    <submittedName>
        <fullName evidence="1">Uncharacterized protein</fullName>
    </submittedName>
</protein>
<keyword evidence="2" id="KW-1185">Reference proteome</keyword>
<evidence type="ECO:0000313" key="1">
    <source>
        <dbReference type="EnsemblMetazoa" id="PPAI005197-PA"/>
    </source>
</evidence>
<dbReference type="EnsemblMetazoa" id="PPAI005197-RA">
    <property type="protein sequence ID" value="PPAI005197-PA"/>
    <property type="gene ID" value="PPAI005197"/>
</dbReference>
<dbReference type="VEuPathDB" id="VectorBase:PPAPM1_004330"/>
<evidence type="ECO:0000313" key="2">
    <source>
        <dbReference type="Proteomes" id="UP000092462"/>
    </source>
</evidence>
<organism evidence="1 2">
    <name type="scientific">Phlebotomus papatasi</name>
    <name type="common">Sandfly</name>
    <dbReference type="NCBI Taxonomy" id="29031"/>
    <lineage>
        <taxon>Eukaryota</taxon>
        <taxon>Metazoa</taxon>
        <taxon>Ecdysozoa</taxon>
        <taxon>Arthropoda</taxon>
        <taxon>Hexapoda</taxon>
        <taxon>Insecta</taxon>
        <taxon>Pterygota</taxon>
        <taxon>Neoptera</taxon>
        <taxon>Endopterygota</taxon>
        <taxon>Diptera</taxon>
        <taxon>Nematocera</taxon>
        <taxon>Psychodoidea</taxon>
        <taxon>Psychodidae</taxon>
        <taxon>Phlebotomus</taxon>
        <taxon>Phlebotomus</taxon>
    </lineage>
</organism>
<dbReference type="Proteomes" id="UP000092462">
    <property type="component" value="Unassembled WGS sequence"/>
</dbReference>
<dbReference type="EMBL" id="AJVK01030083">
    <property type="status" value="NOT_ANNOTATED_CDS"/>
    <property type="molecule type" value="Genomic_DNA"/>
</dbReference>
<dbReference type="AlphaFoldDB" id="A0A1B0DBK8"/>
<sequence>MILMKNELDNMKNALLLSCEIIQQNYLLMRANKYTMDVNMKRKYQKLVKLVEGKANIKFADEEQEDSFESLSKIRALDFGMGIGVIGGKRLQEADDVINRNPAKRKKLIMDDGVPPVPLFAPSDPNATQILSGIEPLESATNEPEGGLGTEMNHTFRVPSVLTEQKNNVPGPSVHLAKNFKLKSSPKRFNKVTSNENKRISPYRMKKSPKTIRKHAPVNKGISHPALQGRLEKKESVVQKFWK</sequence>
<dbReference type="VEuPathDB" id="VectorBase:PPAI005197"/>